<evidence type="ECO:0000256" key="4">
    <source>
        <dbReference type="ARBA" id="ARBA00038314"/>
    </source>
</evidence>
<evidence type="ECO:0000313" key="6">
    <source>
        <dbReference type="EMBL" id="KAG4411124.1"/>
    </source>
</evidence>
<reference evidence="6" key="1">
    <citation type="submission" date="2021-02" db="EMBL/GenBank/DDBJ databases">
        <title>Genome sequence Cadophora malorum strain M34.</title>
        <authorList>
            <person name="Stefanovic E."/>
            <person name="Vu D."/>
            <person name="Scully C."/>
            <person name="Dijksterhuis J."/>
            <person name="Roader J."/>
            <person name="Houbraken J."/>
        </authorList>
    </citation>
    <scope>NUCLEOTIDE SEQUENCE</scope>
    <source>
        <strain evidence="6">M34</strain>
    </source>
</reference>
<evidence type="ECO:0000256" key="1">
    <source>
        <dbReference type="ARBA" id="ARBA00005179"/>
    </source>
</evidence>
<dbReference type="PANTHER" id="PTHR35897:SF1">
    <property type="entry name" value="METHYLTRANSFERASE AUSD"/>
    <property type="match status" value="1"/>
</dbReference>
<protein>
    <recommendedName>
        <fullName evidence="5">Methyltransferase domain-containing protein</fullName>
    </recommendedName>
</protein>
<keyword evidence="3" id="KW-0949">S-adenosyl-L-methionine</keyword>
<dbReference type="SUPFAM" id="SSF53335">
    <property type="entry name" value="S-adenosyl-L-methionine-dependent methyltransferases"/>
    <property type="match status" value="1"/>
</dbReference>
<sequence length="291" mass="32962">MPSSSQDANPPLKASDPRLLMGSKDKNLLWYNPIFPGLGRDQKDFLESYSQLKHEVITPHILAIRDKAWDVHPLPCIGQFRFIDLTLSRSPSYPHILQLLKAGGKLLDLGCCFGQDLRKLIHDGAPASSLFGADLRSEFIELGYELFLDKHKIGVQFLIADIFDPFSSLKQLDDQLDVVYIGLFLHLFDWDGQRQACERIVGLLKPEKGVLILGQQVGSLVARDVKFEGVRTVTRHDRGSFERLWREVGERTGTERVVRAQLDGGLGVENGKRAWDNQETRRLVFEVERVS</sequence>
<accession>A0A8H7SX54</accession>
<dbReference type="InterPro" id="IPR051654">
    <property type="entry name" value="Meroterpenoid_MTases"/>
</dbReference>
<dbReference type="Proteomes" id="UP000664132">
    <property type="component" value="Unassembled WGS sequence"/>
</dbReference>
<dbReference type="OrthoDB" id="2094832at2759"/>
<feature type="domain" description="Methyltransferase" evidence="5">
    <location>
        <begin position="107"/>
        <end position="206"/>
    </location>
</feature>
<dbReference type="Pfam" id="PF13649">
    <property type="entry name" value="Methyltransf_25"/>
    <property type="match status" value="1"/>
</dbReference>
<name>A0A8H7SX54_9HELO</name>
<dbReference type="Gene3D" id="3.40.50.150">
    <property type="entry name" value="Vaccinia Virus protein VP39"/>
    <property type="match status" value="1"/>
</dbReference>
<dbReference type="GO" id="GO:0016740">
    <property type="term" value="F:transferase activity"/>
    <property type="evidence" value="ECO:0007669"/>
    <property type="project" value="UniProtKB-KW"/>
</dbReference>
<evidence type="ECO:0000256" key="3">
    <source>
        <dbReference type="ARBA" id="ARBA00022691"/>
    </source>
</evidence>
<keyword evidence="2" id="KW-0808">Transferase</keyword>
<evidence type="ECO:0000313" key="7">
    <source>
        <dbReference type="Proteomes" id="UP000664132"/>
    </source>
</evidence>
<dbReference type="PANTHER" id="PTHR35897">
    <property type="entry name" value="METHYLTRANSFERASE AUSD"/>
    <property type="match status" value="1"/>
</dbReference>
<dbReference type="InterPro" id="IPR041698">
    <property type="entry name" value="Methyltransf_25"/>
</dbReference>
<dbReference type="InterPro" id="IPR029063">
    <property type="entry name" value="SAM-dependent_MTases_sf"/>
</dbReference>
<keyword evidence="7" id="KW-1185">Reference proteome</keyword>
<dbReference type="EMBL" id="JAFJYH010000517">
    <property type="protein sequence ID" value="KAG4411124.1"/>
    <property type="molecule type" value="Genomic_DNA"/>
</dbReference>
<comment type="similarity">
    <text evidence="4">Belongs to the class I-like SAM-binding methyltransferase superfamily.</text>
</comment>
<proteinExistence type="inferred from homology"/>
<organism evidence="6 7">
    <name type="scientific">Cadophora malorum</name>
    <dbReference type="NCBI Taxonomy" id="108018"/>
    <lineage>
        <taxon>Eukaryota</taxon>
        <taxon>Fungi</taxon>
        <taxon>Dikarya</taxon>
        <taxon>Ascomycota</taxon>
        <taxon>Pezizomycotina</taxon>
        <taxon>Leotiomycetes</taxon>
        <taxon>Helotiales</taxon>
        <taxon>Ploettnerulaceae</taxon>
        <taxon>Cadophora</taxon>
    </lineage>
</organism>
<comment type="caution">
    <text evidence="6">The sequence shown here is derived from an EMBL/GenBank/DDBJ whole genome shotgun (WGS) entry which is preliminary data.</text>
</comment>
<evidence type="ECO:0000256" key="2">
    <source>
        <dbReference type="ARBA" id="ARBA00022679"/>
    </source>
</evidence>
<evidence type="ECO:0000259" key="5">
    <source>
        <dbReference type="Pfam" id="PF13649"/>
    </source>
</evidence>
<dbReference type="AlphaFoldDB" id="A0A8H7SX54"/>
<comment type="pathway">
    <text evidence="1">Secondary metabolite biosynthesis.</text>
</comment>
<gene>
    <name evidence="6" type="ORF">IFR04_015736</name>
</gene>